<keyword evidence="3" id="KW-1185">Reference proteome</keyword>
<feature type="compositionally biased region" description="Basic and acidic residues" evidence="1">
    <location>
        <begin position="1"/>
        <end position="13"/>
    </location>
</feature>
<dbReference type="EMBL" id="JAPTSV010000014">
    <property type="protein sequence ID" value="KAJ1520388.1"/>
    <property type="molecule type" value="Genomic_DNA"/>
</dbReference>
<protein>
    <submittedName>
        <fullName evidence="2">Uncharacterized protein</fullName>
    </submittedName>
</protein>
<evidence type="ECO:0000256" key="1">
    <source>
        <dbReference type="SAM" id="MobiDB-lite"/>
    </source>
</evidence>
<proteinExistence type="predicted"/>
<comment type="caution">
    <text evidence="2">The sequence shown here is derived from an EMBL/GenBank/DDBJ whole genome shotgun (WGS) entry which is preliminary data.</text>
</comment>
<gene>
    <name evidence="2" type="ORF">ONE63_003523</name>
</gene>
<evidence type="ECO:0000313" key="2">
    <source>
        <dbReference type="EMBL" id="KAJ1520388.1"/>
    </source>
</evidence>
<organism evidence="2 3">
    <name type="scientific">Megalurothrips usitatus</name>
    <name type="common">bean blossom thrips</name>
    <dbReference type="NCBI Taxonomy" id="439358"/>
    <lineage>
        <taxon>Eukaryota</taxon>
        <taxon>Metazoa</taxon>
        <taxon>Ecdysozoa</taxon>
        <taxon>Arthropoda</taxon>
        <taxon>Hexapoda</taxon>
        <taxon>Insecta</taxon>
        <taxon>Pterygota</taxon>
        <taxon>Neoptera</taxon>
        <taxon>Paraneoptera</taxon>
        <taxon>Thysanoptera</taxon>
        <taxon>Terebrantia</taxon>
        <taxon>Thripoidea</taxon>
        <taxon>Thripidae</taxon>
        <taxon>Megalurothrips</taxon>
    </lineage>
</organism>
<feature type="region of interest" description="Disordered" evidence="1">
    <location>
        <begin position="1"/>
        <end position="22"/>
    </location>
</feature>
<sequence length="133" mass="15394">MTMQDPHESRDQAQSKGLPDWPPPSLRLHFRMLRVNNTDCTQKPEVLNLLLIWLWKIQLQAASRCLDRHGGSELRLHRHGLHLTSGRMRLWVDSNDKGVDQRRHVSRLYSRRAAVVGGRHLESSFWRSSAAVA</sequence>
<name>A0AAV7X7J9_9NEOP</name>
<evidence type="ECO:0000313" key="3">
    <source>
        <dbReference type="Proteomes" id="UP001075354"/>
    </source>
</evidence>
<accession>A0AAV7X7J9</accession>
<reference evidence="2" key="1">
    <citation type="submission" date="2022-12" db="EMBL/GenBank/DDBJ databases">
        <title>Chromosome-level genome assembly of the bean flower thrips Megalurothrips usitatus.</title>
        <authorList>
            <person name="Ma L."/>
            <person name="Liu Q."/>
            <person name="Li H."/>
            <person name="Cai W."/>
        </authorList>
    </citation>
    <scope>NUCLEOTIDE SEQUENCE</scope>
    <source>
        <strain evidence="2">Cailab_2022a</strain>
    </source>
</reference>
<dbReference type="AlphaFoldDB" id="A0AAV7X7J9"/>
<dbReference type="Proteomes" id="UP001075354">
    <property type="component" value="Chromosome 14"/>
</dbReference>